<protein>
    <submittedName>
        <fullName evidence="3">Alpha-galactosidase</fullName>
    </submittedName>
</protein>
<dbReference type="InterPro" id="IPR050985">
    <property type="entry name" value="Alpha-glycosidase_related"/>
</dbReference>
<dbReference type="GO" id="GO:0016052">
    <property type="term" value="P:carbohydrate catabolic process"/>
    <property type="evidence" value="ECO:0007669"/>
    <property type="project" value="InterPro"/>
</dbReference>
<dbReference type="GO" id="GO:0004557">
    <property type="term" value="F:alpha-galactosidase activity"/>
    <property type="evidence" value="ECO:0007669"/>
    <property type="project" value="InterPro"/>
</dbReference>
<accession>A0A9J6ZET5</accession>
<dbReference type="Pfam" id="PF02065">
    <property type="entry name" value="Melibiase"/>
    <property type="match status" value="1"/>
</dbReference>
<dbReference type="AlphaFoldDB" id="A0A9J6ZET5"/>
<organism evidence="3 4">
    <name type="scientific">Candidatus Pristimantibacillus lignocellulolyticus</name>
    <dbReference type="NCBI Taxonomy" id="2994561"/>
    <lineage>
        <taxon>Bacteria</taxon>
        <taxon>Bacillati</taxon>
        <taxon>Bacillota</taxon>
        <taxon>Bacilli</taxon>
        <taxon>Bacillales</taxon>
        <taxon>Paenibacillaceae</taxon>
        <taxon>Candidatus Pristimantibacillus</taxon>
    </lineage>
</organism>
<reference evidence="3" key="1">
    <citation type="submission" date="2022-05" db="EMBL/GenBank/DDBJ databases">
        <title>Novel bacterial taxa in a minimal lignocellulolytic consortium and its capacity to transform plastics disclosed by genome-resolved metagenomics.</title>
        <authorList>
            <person name="Rodriguez C.A.D."/>
            <person name="Diaz-Garcia L."/>
            <person name="Herrera K."/>
            <person name="Tarazona N.A."/>
            <person name="Sproer C."/>
            <person name="Overmann J."/>
            <person name="Jimenez D.J."/>
        </authorList>
    </citation>
    <scope>NUCLEOTIDE SEQUENCE</scope>
    <source>
        <strain evidence="3">MAG5</strain>
    </source>
</reference>
<dbReference type="InterPro" id="IPR013785">
    <property type="entry name" value="Aldolase_TIM"/>
</dbReference>
<keyword evidence="1" id="KW-0378">Hydrolase</keyword>
<dbReference type="EMBL" id="CP097899">
    <property type="protein sequence ID" value="URN94683.1"/>
    <property type="molecule type" value="Genomic_DNA"/>
</dbReference>
<dbReference type="Proteomes" id="UP001056756">
    <property type="component" value="Chromosome"/>
</dbReference>
<dbReference type="InterPro" id="IPR002252">
    <property type="entry name" value="Glyco_hydro_36"/>
</dbReference>
<dbReference type="Gene3D" id="3.20.20.70">
    <property type="entry name" value="Aldolase class I"/>
    <property type="match status" value="1"/>
</dbReference>
<dbReference type="PANTHER" id="PTHR43053:SF3">
    <property type="entry name" value="ALPHA-GALACTOSIDASE C-RELATED"/>
    <property type="match status" value="1"/>
</dbReference>
<keyword evidence="2" id="KW-0326">Glycosidase</keyword>
<dbReference type="InterPro" id="IPR017853">
    <property type="entry name" value="GH"/>
</dbReference>
<evidence type="ECO:0000313" key="3">
    <source>
        <dbReference type="EMBL" id="URN94683.1"/>
    </source>
</evidence>
<dbReference type="SUPFAM" id="SSF51445">
    <property type="entry name" value="(Trans)glycosidases"/>
    <property type="match status" value="1"/>
</dbReference>
<name>A0A9J6ZET5_9BACL</name>
<evidence type="ECO:0000256" key="2">
    <source>
        <dbReference type="ARBA" id="ARBA00023295"/>
    </source>
</evidence>
<dbReference type="CDD" id="cd14791">
    <property type="entry name" value="GH36"/>
    <property type="match status" value="1"/>
</dbReference>
<evidence type="ECO:0000256" key="1">
    <source>
        <dbReference type="ARBA" id="ARBA00022801"/>
    </source>
</evidence>
<proteinExistence type="predicted"/>
<sequence>MTIQQQEIKFEFIDSDNNFKFTTTLLQSDSGVQIYRISMKRQQYVFPKPVIMKWYYPTVDIAGYWDAGSGRDKGLRIDFQKPIQTKSTSLAPVCCLYNESDINKVTFALSDAMNTIALRAGVQEESANIEFYTEFFIEASPPIDEYIVDVRIDRRSIRYEEAINDVAQWWATQPGYEPAAVPEIAKMPMYSTWYSFHQNVDPNELLQQCYYAKKLGCEAIIVDDGWQTINSERGYAYCGDWKVSTERIPNMKQFVQDVQNLGMKFLLWYSVPFVGKKSQVWSTYEGKYLNDYDVDTSILDPRFPEVREYLISIYEKALLDWNLDGFKLDFVDSFVMSEELKYSIGEGRDYDSVPEAVDQLLSDTICRLQAIKPDIMIEFRQQYIGPMMRKYGNMFRVADCPNNYSQNRIGSLDIRLLAGITAVHSDMMMWHKDEKPENVALQFIHALFSVPQVSVKLHEMSKEQYEVIEFWLNFWIKHKETLLSGKLIAYSPHYLYPVVNATTKFESITVLYNSQYLKVLSMAQREIIINSNKQETIIIDFTKSVRGTSYIHNCFGELISNIPINFEAGIQCFNVPISGMLSIEYD</sequence>
<gene>
    <name evidence="3" type="ORF">NAG76_00030</name>
</gene>
<dbReference type="KEGG" id="plig:NAG76_00030"/>
<dbReference type="PANTHER" id="PTHR43053">
    <property type="entry name" value="GLYCOSIDASE FAMILY 31"/>
    <property type="match status" value="1"/>
</dbReference>
<evidence type="ECO:0000313" key="4">
    <source>
        <dbReference type="Proteomes" id="UP001056756"/>
    </source>
</evidence>